<accession>A0A943EGL3</accession>
<dbReference type="EMBL" id="JAGZCZ010000005">
    <property type="protein sequence ID" value="MBS5519804.1"/>
    <property type="molecule type" value="Genomic_DNA"/>
</dbReference>
<sequence length="158" mass="16326">MDTKRLLEGMFYIGEVSSVEPQTGMVRVVRSDKENKVSGELFVIQRGSSRSKDYWMPAVGDQVLCLQLPNFSGKGTGDGFILGTFYSQADTPPAGASADTRVLSHPGDMVLNVGGTLTIHAGSLDVQGAGDVVASGISLTGHVHGGVVSGGSTTSGPQ</sequence>
<protein>
    <submittedName>
        <fullName evidence="1">Phage baseplate assembly protein V</fullName>
    </submittedName>
</protein>
<proteinExistence type="predicted"/>
<reference evidence="1" key="1">
    <citation type="submission" date="2021-02" db="EMBL/GenBank/DDBJ databases">
        <title>Infant gut strain persistence is associated with maternal origin, phylogeny, and functional potential including surface adhesion and iron acquisition.</title>
        <authorList>
            <person name="Lou Y.C."/>
        </authorList>
    </citation>
    <scope>NUCLEOTIDE SEQUENCE</scope>
    <source>
        <strain evidence="1">L3_106_000M1_dasL3_106_000M1_concoct_15</strain>
    </source>
</reference>
<gene>
    <name evidence="1" type="ORF">KHX13_05675</name>
</gene>
<evidence type="ECO:0000313" key="2">
    <source>
        <dbReference type="Proteomes" id="UP000754226"/>
    </source>
</evidence>
<comment type="caution">
    <text evidence="1">The sequence shown here is derived from an EMBL/GenBank/DDBJ whole genome shotgun (WGS) entry which is preliminary data.</text>
</comment>
<dbReference type="AlphaFoldDB" id="A0A943EGL3"/>
<dbReference type="Gene3D" id="2.40.50.230">
    <property type="entry name" value="Gp5 N-terminal domain"/>
    <property type="match status" value="1"/>
</dbReference>
<dbReference type="Proteomes" id="UP000754226">
    <property type="component" value="Unassembled WGS sequence"/>
</dbReference>
<dbReference type="InterPro" id="IPR037026">
    <property type="entry name" value="Vgr_OB-fold_dom_sf"/>
</dbReference>
<organism evidence="1 2">
    <name type="scientific">Acidaminococcus intestini</name>
    <dbReference type="NCBI Taxonomy" id="187327"/>
    <lineage>
        <taxon>Bacteria</taxon>
        <taxon>Bacillati</taxon>
        <taxon>Bacillota</taxon>
        <taxon>Negativicutes</taxon>
        <taxon>Acidaminococcales</taxon>
        <taxon>Acidaminococcaceae</taxon>
        <taxon>Acidaminococcus</taxon>
    </lineage>
</organism>
<name>A0A943EGL3_9FIRM</name>
<evidence type="ECO:0000313" key="1">
    <source>
        <dbReference type="EMBL" id="MBS5519804.1"/>
    </source>
</evidence>